<protein>
    <submittedName>
        <fullName evidence="3">Beta-glucosidase</fullName>
    </submittedName>
</protein>
<feature type="chain" id="PRO_5013911064" evidence="2">
    <location>
        <begin position="27"/>
        <end position="627"/>
    </location>
</feature>
<dbReference type="PANTHER" id="PTHR10353:SF53">
    <property type="entry name" value="BETA-1,4-GLUCOSIDASE (EUROFUNG)"/>
    <property type="match status" value="1"/>
</dbReference>
<sequence length="627" mass="70621">MPSMIVGQSKMKSTLALAAIAAAVQAQEVYITTTGYETRPQCTQPPATPSYRFQPFSFTLNETVRYAIPVPSPTSTPTFGPGYKEALKKLNTTLSTTTWGSWLPGQTVVEATDTSDKYGQAAWSSQWLHASLVNYTTVGLYTTTVEPTPLPSSQLVLPPKDYSTPTDCYDFPEDFAFGVAGSASQIEGAIALEGRGPTLMEKFIQDGQPKDYVTNENYYLYKQDIQRLAAIGVKYYSFTIPWSRILPFTVPGSPINKQGLKHYDDLINYVLEMGMLPVVTMIHFDTPMYFLNGVDISAVPDIGYNNGGYWHPEFKDAFVNYGKILFTHFADRVPFWVTFNEPLLYAFNFTGIDNVVHAHAELYHYYHDVLNATGKVGFKLNDNFGVPKNPHNRTDVDAANRFNAMQLGGFGNPICLGEQYPKSLLDTLPGAKPLSKHELEYIGKTSDFFGIDPYTATVISVPADGIEACAKQNLTANPLYPYCVTQETTNVYGWNIGYRSESYVYITPTYLRSYLFYLWNTYKTPIIIGEFGYPVQGEMDRELIDKLFDSPRSQYYLSYMSETLKSIWEDGVHVIGAFAWSFMDNWEFGSWTPFGMQVVNMTSQERYFKKSFFDLVDYVGARNGLGY</sequence>
<evidence type="ECO:0000313" key="3">
    <source>
        <dbReference type="EMBL" id="ATQ35962.1"/>
    </source>
</evidence>
<organism evidence="3">
    <name type="scientific">Talaromyces piceae</name>
    <dbReference type="NCBI Taxonomy" id="153982"/>
    <lineage>
        <taxon>Eukaryota</taxon>
        <taxon>Fungi</taxon>
        <taxon>Dikarya</taxon>
        <taxon>Ascomycota</taxon>
        <taxon>Pezizomycotina</taxon>
        <taxon>Eurotiomycetes</taxon>
        <taxon>Eurotiomycetidae</taxon>
        <taxon>Eurotiales</taxon>
        <taxon>Trichocomaceae</taxon>
        <taxon>Talaromyces</taxon>
        <taxon>Talaromyces sect. Islandici</taxon>
    </lineage>
</organism>
<evidence type="ECO:0000256" key="2">
    <source>
        <dbReference type="SAM" id="SignalP"/>
    </source>
</evidence>
<comment type="similarity">
    <text evidence="1">Belongs to the glycosyl hydrolase 1 family.</text>
</comment>
<keyword evidence="2" id="KW-0732">Signal</keyword>
<dbReference type="SUPFAM" id="SSF51445">
    <property type="entry name" value="(Trans)glycosidases"/>
    <property type="match status" value="1"/>
</dbReference>
<dbReference type="EMBL" id="MF668298">
    <property type="protein sequence ID" value="ATQ35962.1"/>
    <property type="molecule type" value="mRNA"/>
</dbReference>
<dbReference type="PANTHER" id="PTHR10353">
    <property type="entry name" value="GLYCOSYL HYDROLASE"/>
    <property type="match status" value="1"/>
</dbReference>
<dbReference type="InterPro" id="IPR001360">
    <property type="entry name" value="Glyco_hydro_1"/>
</dbReference>
<dbReference type="InterPro" id="IPR017853">
    <property type="entry name" value="GH"/>
</dbReference>
<accession>A0A2D2AGV7</accession>
<dbReference type="FunFam" id="3.20.20.80:FF:000182">
    <property type="entry name" value="Beta-glucosidase 1A"/>
    <property type="match status" value="1"/>
</dbReference>
<dbReference type="GO" id="GO:0005975">
    <property type="term" value="P:carbohydrate metabolic process"/>
    <property type="evidence" value="ECO:0007669"/>
    <property type="project" value="InterPro"/>
</dbReference>
<name>A0A2D2AGV7_9EURO</name>
<dbReference type="Pfam" id="PF00232">
    <property type="entry name" value="Glyco_hydro_1"/>
    <property type="match status" value="1"/>
</dbReference>
<dbReference type="AlphaFoldDB" id="A0A2D2AGV7"/>
<dbReference type="GO" id="GO:0008422">
    <property type="term" value="F:beta-glucosidase activity"/>
    <property type="evidence" value="ECO:0007669"/>
    <property type="project" value="TreeGrafter"/>
</dbReference>
<proteinExistence type="evidence at transcript level"/>
<dbReference type="Gene3D" id="3.20.20.80">
    <property type="entry name" value="Glycosidases"/>
    <property type="match status" value="1"/>
</dbReference>
<reference evidence="3" key="1">
    <citation type="journal article" date="2017" name="3 Biotech.">
        <title>Genome sequence of Talaromyces piceus 9-3 provides insights into lignocellulose degradation.</title>
        <authorList>
            <person name="He R."/>
            <person name="Bai X."/>
            <person name="Cai P."/>
            <person name="Sun C."/>
            <person name="Zhang D."/>
            <person name="Chen S."/>
        </authorList>
    </citation>
    <scope>NUCLEOTIDE SEQUENCE</scope>
    <source>
        <strain evidence="3">9-3</strain>
    </source>
</reference>
<evidence type="ECO:0000256" key="1">
    <source>
        <dbReference type="RuleBase" id="RU003690"/>
    </source>
</evidence>
<feature type="signal peptide" evidence="2">
    <location>
        <begin position="1"/>
        <end position="26"/>
    </location>
</feature>